<evidence type="ECO:0000313" key="8">
    <source>
        <dbReference type="EMBL" id="MDV6264582.1"/>
    </source>
</evidence>
<evidence type="ECO:0000256" key="1">
    <source>
        <dbReference type="ARBA" id="ARBA00004651"/>
    </source>
</evidence>
<feature type="transmembrane region" description="Helical" evidence="6">
    <location>
        <begin position="345"/>
        <end position="364"/>
    </location>
</feature>
<proteinExistence type="predicted"/>
<feature type="transmembrane region" description="Helical" evidence="6">
    <location>
        <begin position="209"/>
        <end position="230"/>
    </location>
</feature>
<keyword evidence="3 6" id="KW-1133">Transmembrane helix</keyword>
<organism evidence="8 9">
    <name type="scientific">Rhodococcoides yunnanense</name>
    <dbReference type="NCBI Taxonomy" id="278209"/>
    <lineage>
        <taxon>Bacteria</taxon>
        <taxon>Bacillati</taxon>
        <taxon>Actinomycetota</taxon>
        <taxon>Actinomycetes</taxon>
        <taxon>Mycobacteriales</taxon>
        <taxon>Nocardiaceae</taxon>
        <taxon>Rhodococcoides</taxon>
    </lineage>
</organism>
<evidence type="ECO:0000256" key="3">
    <source>
        <dbReference type="ARBA" id="ARBA00022989"/>
    </source>
</evidence>
<sequence length="538" mass="55560">MSTNASTPNPGVAYSTIDNPARRRAILIAVCVALMAVIASVTGLNVAQPQLAVEFDASQSEVLWFINLYTMSLAALLLPLGALGDRVGRKPMLLVGLAIFGLSNIAAGLAGSSEIMLASRFVSGVGAAMIMPVTLAVITSTFPADERAKGIGVWTAVAGGGGILGMYLSALLVDVASWRWLFALPVALVMISAALIMRSVPNSREITEHRFDAVGSVTSVLAVLAVVFALHEGPVNGWTEPVTVIAVITAVVAVIVFVVWELRQPAPLLDVRLFSGRNLSSGSLTLLVVFGVQAGIFVVLFPFLQVVLGWSALRATLALMPMALTMMAASVLAPRLAARAGSRSTMVTGIALAGVGLVLMASLVSVDGGYLAVLPGMLAMGLGMGLAMTPSTEALTSALPRERQGVASALNDVTREFGTALGVALLGAVLSAGYRNSIDPRLDGIPTDIADTAREGVTTAVVAADGAGELAQDLVRAAEESFVDGWQHSMWAGAAVMAALLVYVLVRGPVVASTPSSAPDTAQTRRTPAAESSEDYAR</sequence>
<dbReference type="RefSeq" id="WP_317566606.1">
    <property type="nucleotide sequence ID" value="NZ_JAWLJX010000016.1"/>
</dbReference>
<feature type="region of interest" description="Disordered" evidence="5">
    <location>
        <begin position="512"/>
        <end position="538"/>
    </location>
</feature>
<keyword evidence="4 6" id="KW-0472">Membrane</keyword>
<dbReference type="InterPro" id="IPR036259">
    <property type="entry name" value="MFS_trans_sf"/>
</dbReference>
<comment type="caution">
    <text evidence="8">The sequence shown here is derived from an EMBL/GenBank/DDBJ whole genome shotgun (WGS) entry which is preliminary data.</text>
</comment>
<evidence type="ECO:0000313" key="9">
    <source>
        <dbReference type="Proteomes" id="UP001185755"/>
    </source>
</evidence>
<reference evidence="8 9" key="1">
    <citation type="submission" date="2023-10" db="EMBL/GenBank/DDBJ databases">
        <title>Development of a sustainable strategy for remediation of hydrocarbon-contaminated territories based on the waste exchange concept.</title>
        <authorList>
            <person name="Krivoruchko A."/>
        </authorList>
    </citation>
    <scope>NUCLEOTIDE SEQUENCE [LARGE SCALE GENOMIC DNA]</scope>
    <source>
        <strain evidence="8 9">IEGM 1323</strain>
    </source>
</reference>
<feature type="transmembrane region" description="Helical" evidence="6">
    <location>
        <begin position="242"/>
        <end position="262"/>
    </location>
</feature>
<evidence type="ECO:0000256" key="2">
    <source>
        <dbReference type="ARBA" id="ARBA00022692"/>
    </source>
</evidence>
<dbReference type="Gene3D" id="1.20.1250.20">
    <property type="entry name" value="MFS general substrate transporter like domains"/>
    <property type="match status" value="1"/>
</dbReference>
<gene>
    <name evidence="8" type="ORF">R3P96_24865</name>
</gene>
<name>A0ABU4BK43_9NOCA</name>
<dbReference type="PRINTS" id="PR01036">
    <property type="entry name" value="TCRTETB"/>
</dbReference>
<feature type="domain" description="Major facilitator superfamily (MFS) profile" evidence="7">
    <location>
        <begin position="26"/>
        <end position="510"/>
    </location>
</feature>
<evidence type="ECO:0000256" key="6">
    <source>
        <dbReference type="SAM" id="Phobius"/>
    </source>
</evidence>
<feature type="transmembrane region" description="Helical" evidence="6">
    <location>
        <begin position="151"/>
        <end position="172"/>
    </location>
</feature>
<keyword evidence="2 6" id="KW-0812">Transmembrane</keyword>
<dbReference type="CDD" id="cd17321">
    <property type="entry name" value="MFS_MMR_MDR_like"/>
    <property type="match status" value="1"/>
</dbReference>
<keyword evidence="9" id="KW-1185">Reference proteome</keyword>
<evidence type="ECO:0000259" key="7">
    <source>
        <dbReference type="PROSITE" id="PS50850"/>
    </source>
</evidence>
<comment type="subcellular location">
    <subcellularLocation>
        <location evidence="1">Cell membrane</location>
        <topology evidence="1">Multi-pass membrane protein</topology>
    </subcellularLocation>
</comment>
<protein>
    <submittedName>
        <fullName evidence="8">MFS transporter</fullName>
    </submittedName>
</protein>
<dbReference type="Gene3D" id="1.20.1720.10">
    <property type="entry name" value="Multidrug resistance protein D"/>
    <property type="match status" value="1"/>
</dbReference>
<feature type="transmembrane region" description="Helical" evidence="6">
    <location>
        <begin position="283"/>
        <end position="304"/>
    </location>
</feature>
<feature type="transmembrane region" description="Helical" evidence="6">
    <location>
        <begin position="117"/>
        <end position="139"/>
    </location>
</feature>
<feature type="transmembrane region" description="Helical" evidence="6">
    <location>
        <begin position="178"/>
        <end position="197"/>
    </location>
</feature>
<dbReference type="EMBL" id="JAWLJX010000016">
    <property type="protein sequence ID" value="MDV6264582.1"/>
    <property type="molecule type" value="Genomic_DNA"/>
</dbReference>
<dbReference type="InterPro" id="IPR020846">
    <property type="entry name" value="MFS_dom"/>
</dbReference>
<evidence type="ECO:0000256" key="5">
    <source>
        <dbReference type="SAM" id="MobiDB-lite"/>
    </source>
</evidence>
<dbReference type="PANTHER" id="PTHR42718:SF42">
    <property type="entry name" value="EXPORT PROTEIN"/>
    <property type="match status" value="1"/>
</dbReference>
<dbReference type="SUPFAM" id="SSF103473">
    <property type="entry name" value="MFS general substrate transporter"/>
    <property type="match status" value="1"/>
</dbReference>
<dbReference type="Pfam" id="PF07690">
    <property type="entry name" value="MFS_1"/>
    <property type="match status" value="1"/>
</dbReference>
<feature type="compositionally biased region" description="Polar residues" evidence="5">
    <location>
        <begin position="513"/>
        <end position="526"/>
    </location>
</feature>
<feature type="transmembrane region" description="Helical" evidence="6">
    <location>
        <begin position="62"/>
        <end position="80"/>
    </location>
</feature>
<accession>A0ABU4BK43</accession>
<feature type="transmembrane region" description="Helical" evidence="6">
    <location>
        <begin position="92"/>
        <end position="111"/>
    </location>
</feature>
<dbReference type="Proteomes" id="UP001185755">
    <property type="component" value="Unassembled WGS sequence"/>
</dbReference>
<evidence type="ECO:0000256" key="4">
    <source>
        <dbReference type="ARBA" id="ARBA00023136"/>
    </source>
</evidence>
<dbReference type="PROSITE" id="PS50850">
    <property type="entry name" value="MFS"/>
    <property type="match status" value="1"/>
</dbReference>
<dbReference type="InterPro" id="IPR011701">
    <property type="entry name" value="MFS"/>
</dbReference>
<feature type="transmembrane region" description="Helical" evidence="6">
    <location>
        <begin position="25"/>
        <end position="47"/>
    </location>
</feature>
<dbReference type="PANTHER" id="PTHR42718">
    <property type="entry name" value="MAJOR FACILITATOR SUPERFAMILY MULTIDRUG TRANSPORTER MFSC"/>
    <property type="match status" value="1"/>
</dbReference>
<feature type="transmembrane region" description="Helical" evidence="6">
    <location>
        <begin position="310"/>
        <end position="333"/>
    </location>
</feature>